<keyword evidence="2" id="KW-1133">Transmembrane helix</keyword>
<feature type="region of interest" description="Disordered" evidence="1">
    <location>
        <begin position="119"/>
        <end position="150"/>
    </location>
</feature>
<dbReference type="RefSeq" id="WP_044228256.1">
    <property type="nucleotide sequence ID" value="NZ_JBKAGJ010000004.1"/>
</dbReference>
<evidence type="ECO:0000256" key="2">
    <source>
        <dbReference type="SAM" id="Phobius"/>
    </source>
</evidence>
<dbReference type="STRING" id="1524460.IX84_27585"/>
<accession>A0A098RZI2</accession>
<keyword evidence="2" id="KW-0472">Membrane</keyword>
<keyword evidence="4" id="KW-1185">Reference proteome</keyword>
<sequence>MMEPMDEFFRKKMEGWDLPFNEAHWAAAQQLLDDRDARRGAIWWWRSGLLAIALAVVVVALWPSTSKPGSTASATLSEKPVAEEKAVERLLSTDVSAEPDQAAGLEKLVDSAEAAAAGDKKEPVLSAASTGSVKSPQIAQPANSAPKPVERSVQAEAFKLENDIFKTLISSEKAPAAESTAPPVAMESQEEEQPERQMVAVFDPMPVLSFAVEGGSRRDVGELPDPCWPVRKRWSVQTILGGSLPAQGNQAGALLGLGASWPGRDGFGLYAEGLYRIRPLSGLPTQASLQRTYGFGVTENAFELRANSLNYVDVNLGATYTLARHQLHAGAGATYLVGARGQLEQAQKAEAEVDYGPVSAISEGWMITEGLSQWLFRAQAGYAFEVYPNLQLAGRVQFSITPILSATAPEQPRLSPVSFDLMLKYKLW</sequence>
<keyword evidence="2" id="KW-0812">Transmembrane</keyword>
<feature type="transmembrane region" description="Helical" evidence="2">
    <location>
        <begin position="43"/>
        <end position="62"/>
    </location>
</feature>
<dbReference type="Proteomes" id="UP000029736">
    <property type="component" value="Unassembled WGS sequence"/>
</dbReference>
<evidence type="ECO:0000256" key="1">
    <source>
        <dbReference type="SAM" id="MobiDB-lite"/>
    </source>
</evidence>
<protein>
    <recommendedName>
        <fullName evidence="5">Outer membrane protein beta-barrel domain-containing protein</fullName>
    </recommendedName>
</protein>
<reference evidence="3 4" key="1">
    <citation type="journal article" date="2014" name="Int. J. Syst. Evol. Microbiol.">
        <title>Phaeodactylibacter xiamenensis gen. nov., sp. nov., a member of the family Saprospiraceae isolated from the marine alga Phaeodactylum tricornutum.</title>
        <authorList>
            <person name="Chen Z.Jr."/>
            <person name="Lei X."/>
            <person name="Lai Q."/>
            <person name="Li Y."/>
            <person name="Zhang B."/>
            <person name="Zhang J."/>
            <person name="Zhang H."/>
            <person name="Yang L."/>
            <person name="Zheng W."/>
            <person name="Tian Y."/>
            <person name="Yu Z."/>
            <person name="Xu H.Jr."/>
            <person name="Zheng T."/>
        </authorList>
    </citation>
    <scope>NUCLEOTIDE SEQUENCE [LARGE SCALE GENOMIC DNA]</scope>
    <source>
        <strain evidence="3 4">KD52</strain>
    </source>
</reference>
<evidence type="ECO:0000313" key="4">
    <source>
        <dbReference type="Proteomes" id="UP000029736"/>
    </source>
</evidence>
<dbReference type="AlphaFoldDB" id="A0A098RZI2"/>
<feature type="compositionally biased region" description="Polar residues" evidence="1">
    <location>
        <begin position="127"/>
        <end position="143"/>
    </location>
</feature>
<proteinExistence type="predicted"/>
<evidence type="ECO:0008006" key="5">
    <source>
        <dbReference type="Google" id="ProtNLM"/>
    </source>
</evidence>
<gene>
    <name evidence="3" type="ORF">IX84_27585</name>
</gene>
<name>A0A098RZI2_9BACT</name>
<organism evidence="3 4">
    <name type="scientific">Phaeodactylibacter xiamenensis</name>
    <dbReference type="NCBI Taxonomy" id="1524460"/>
    <lineage>
        <taxon>Bacteria</taxon>
        <taxon>Pseudomonadati</taxon>
        <taxon>Bacteroidota</taxon>
        <taxon>Saprospiria</taxon>
        <taxon>Saprospirales</taxon>
        <taxon>Haliscomenobacteraceae</taxon>
        <taxon>Phaeodactylibacter</taxon>
    </lineage>
</organism>
<dbReference type="EMBL" id="JPOS01000090">
    <property type="protein sequence ID" value="KGE85285.1"/>
    <property type="molecule type" value="Genomic_DNA"/>
</dbReference>
<comment type="caution">
    <text evidence="3">The sequence shown here is derived from an EMBL/GenBank/DDBJ whole genome shotgun (WGS) entry which is preliminary data.</text>
</comment>
<evidence type="ECO:0000313" key="3">
    <source>
        <dbReference type="EMBL" id="KGE85285.1"/>
    </source>
</evidence>